<sequence>TDYASRPYSFLHYSDPWISSPAGASHWGPDKRSNKSEIAESSATQAQEHLSAVRRAHESIPPHHRPHWDSDEEMLETVYPQDGVAINLPPPQKPQQLAQNCCSSSTLKDLEKQTFLNSETVVDVEAGASSSYNSASNYNRAPAPKVQEPNRLNRDKNNPGPSL</sequence>
<feature type="non-terminal residue" evidence="2">
    <location>
        <position position="163"/>
    </location>
</feature>
<feature type="non-terminal residue" evidence="2">
    <location>
        <position position="1"/>
    </location>
</feature>
<feature type="compositionally biased region" description="Basic and acidic residues" evidence="1">
    <location>
        <begin position="28"/>
        <end position="38"/>
    </location>
</feature>
<gene>
    <name evidence="2" type="primary">ORF41554</name>
</gene>
<evidence type="ECO:0000313" key="2">
    <source>
        <dbReference type="EMBL" id="CEK61185.1"/>
    </source>
</evidence>
<accession>A0A0B6Z0A5</accession>
<protein>
    <submittedName>
        <fullName evidence="2">Uncharacterized protein</fullName>
    </submittedName>
</protein>
<evidence type="ECO:0000256" key="1">
    <source>
        <dbReference type="SAM" id="MobiDB-lite"/>
    </source>
</evidence>
<organism evidence="2">
    <name type="scientific">Arion vulgaris</name>
    <dbReference type="NCBI Taxonomy" id="1028688"/>
    <lineage>
        <taxon>Eukaryota</taxon>
        <taxon>Metazoa</taxon>
        <taxon>Spiralia</taxon>
        <taxon>Lophotrochozoa</taxon>
        <taxon>Mollusca</taxon>
        <taxon>Gastropoda</taxon>
        <taxon>Heterobranchia</taxon>
        <taxon>Euthyneura</taxon>
        <taxon>Panpulmonata</taxon>
        <taxon>Eupulmonata</taxon>
        <taxon>Stylommatophora</taxon>
        <taxon>Helicina</taxon>
        <taxon>Arionoidea</taxon>
        <taxon>Arionidae</taxon>
        <taxon>Arion</taxon>
    </lineage>
</organism>
<dbReference type="EMBL" id="HACG01014320">
    <property type="protein sequence ID" value="CEK61185.1"/>
    <property type="molecule type" value="Transcribed_RNA"/>
</dbReference>
<name>A0A0B6Z0A5_9EUPU</name>
<feature type="compositionally biased region" description="Polar residues" evidence="1">
    <location>
        <begin position="39"/>
        <end position="48"/>
    </location>
</feature>
<dbReference type="AlphaFoldDB" id="A0A0B6Z0A5"/>
<reference evidence="2" key="1">
    <citation type="submission" date="2014-12" db="EMBL/GenBank/DDBJ databases">
        <title>Insight into the proteome of Arion vulgaris.</title>
        <authorList>
            <person name="Aradska J."/>
            <person name="Bulat T."/>
            <person name="Smidak R."/>
            <person name="Sarate P."/>
            <person name="Gangsoo J."/>
            <person name="Sialana F."/>
            <person name="Bilban M."/>
            <person name="Lubec G."/>
        </authorList>
    </citation>
    <scope>NUCLEOTIDE SEQUENCE</scope>
    <source>
        <tissue evidence="2">Skin</tissue>
    </source>
</reference>
<feature type="region of interest" description="Disordered" evidence="1">
    <location>
        <begin position="14"/>
        <end position="74"/>
    </location>
</feature>
<feature type="region of interest" description="Disordered" evidence="1">
    <location>
        <begin position="131"/>
        <end position="163"/>
    </location>
</feature>
<proteinExistence type="predicted"/>